<organism evidence="1 2">
    <name type="scientific">Crucibulum laeve</name>
    <dbReference type="NCBI Taxonomy" id="68775"/>
    <lineage>
        <taxon>Eukaryota</taxon>
        <taxon>Fungi</taxon>
        <taxon>Dikarya</taxon>
        <taxon>Basidiomycota</taxon>
        <taxon>Agaricomycotina</taxon>
        <taxon>Agaricomycetes</taxon>
        <taxon>Agaricomycetidae</taxon>
        <taxon>Agaricales</taxon>
        <taxon>Agaricineae</taxon>
        <taxon>Nidulariaceae</taxon>
        <taxon>Crucibulum</taxon>
    </lineage>
</organism>
<sequence length="125" mass="13482">MCPYILSSPMGTSGVRSKEEELCLTKSITNILDDGRDGEVQKTAIEHCPLNWGVMGPAGPDSGAAGHESQIMSNLKISEWLESPKFDDLCNSNLPPSDAQRSILIEIQSQLKDKLGNNAVDGSDH</sequence>
<protein>
    <submittedName>
        <fullName evidence="1">Uncharacterized protein</fullName>
    </submittedName>
</protein>
<accession>A0A5C3LK44</accession>
<keyword evidence="2" id="KW-1185">Reference proteome</keyword>
<dbReference type="AlphaFoldDB" id="A0A5C3LK44"/>
<proteinExistence type="predicted"/>
<evidence type="ECO:0000313" key="2">
    <source>
        <dbReference type="Proteomes" id="UP000308652"/>
    </source>
</evidence>
<name>A0A5C3LK44_9AGAR</name>
<dbReference type="EMBL" id="ML213668">
    <property type="protein sequence ID" value="TFK32633.1"/>
    <property type="molecule type" value="Genomic_DNA"/>
</dbReference>
<dbReference type="Proteomes" id="UP000308652">
    <property type="component" value="Unassembled WGS sequence"/>
</dbReference>
<gene>
    <name evidence="1" type="ORF">BDQ12DRAFT_670911</name>
</gene>
<evidence type="ECO:0000313" key="1">
    <source>
        <dbReference type="EMBL" id="TFK32633.1"/>
    </source>
</evidence>
<reference evidence="1 2" key="1">
    <citation type="journal article" date="2019" name="Nat. Ecol. Evol.">
        <title>Megaphylogeny resolves global patterns of mushroom evolution.</title>
        <authorList>
            <person name="Varga T."/>
            <person name="Krizsan K."/>
            <person name="Foldi C."/>
            <person name="Dima B."/>
            <person name="Sanchez-Garcia M."/>
            <person name="Sanchez-Ramirez S."/>
            <person name="Szollosi G.J."/>
            <person name="Szarkandi J.G."/>
            <person name="Papp V."/>
            <person name="Albert L."/>
            <person name="Andreopoulos W."/>
            <person name="Angelini C."/>
            <person name="Antonin V."/>
            <person name="Barry K.W."/>
            <person name="Bougher N.L."/>
            <person name="Buchanan P."/>
            <person name="Buyck B."/>
            <person name="Bense V."/>
            <person name="Catcheside P."/>
            <person name="Chovatia M."/>
            <person name="Cooper J."/>
            <person name="Damon W."/>
            <person name="Desjardin D."/>
            <person name="Finy P."/>
            <person name="Geml J."/>
            <person name="Haridas S."/>
            <person name="Hughes K."/>
            <person name="Justo A."/>
            <person name="Karasinski D."/>
            <person name="Kautmanova I."/>
            <person name="Kiss B."/>
            <person name="Kocsube S."/>
            <person name="Kotiranta H."/>
            <person name="LaButti K.M."/>
            <person name="Lechner B.E."/>
            <person name="Liimatainen K."/>
            <person name="Lipzen A."/>
            <person name="Lukacs Z."/>
            <person name="Mihaltcheva S."/>
            <person name="Morgado L.N."/>
            <person name="Niskanen T."/>
            <person name="Noordeloos M.E."/>
            <person name="Ohm R.A."/>
            <person name="Ortiz-Santana B."/>
            <person name="Ovrebo C."/>
            <person name="Racz N."/>
            <person name="Riley R."/>
            <person name="Savchenko A."/>
            <person name="Shiryaev A."/>
            <person name="Soop K."/>
            <person name="Spirin V."/>
            <person name="Szebenyi C."/>
            <person name="Tomsovsky M."/>
            <person name="Tulloss R.E."/>
            <person name="Uehling J."/>
            <person name="Grigoriev I.V."/>
            <person name="Vagvolgyi C."/>
            <person name="Papp T."/>
            <person name="Martin F.M."/>
            <person name="Miettinen O."/>
            <person name="Hibbett D.S."/>
            <person name="Nagy L.G."/>
        </authorList>
    </citation>
    <scope>NUCLEOTIDE SEQUENCE [LARGE SCALE GENOMIC DNA]</scope>
    <source>
        <strain evidence="1 2">CBS 166.37</strain>
    </source>
</reference>